<organism evidence="1 2">
    <name type="scientific">Buceros rhinoceros silvestris</name>
    <dbReference type="NCBI Taxonomy" id="175836"/>
    <lineage>
        <taxon>Eukaryota</taxon>
        <taxon>Metazoa</taxon>
        <taxon>Chordata</taxon>
        <taxon>Craniata</taxon>
        <taxon>Vertebrata</taxon>
        <taxon>Euteleostomi</taxon>
        <taxon>Archelosauria</taxon>
        <taxon>Archosauria</taxon>
        <taxon>Dinosauria</taxon>
        <taxon>Saurischia</taxon>
        <taxon>Theropoda</taxon>
        <taxon>Coelurosauria</taxon>
        <taxon>Aves</taxon>
        <taxon>Neognathae</taxon>
        <taxon>Neoaves</taxon>
        <taxon>Telluraves</taxon>
        <taxon>Coraciimorphae</taxon>
        <taxon>Bucerotiformes</taxon>
        <taxon>Bucerotidae</taxon>
        <taxon>Buceros</taxon>
    </lineage>
</organism>
<sequence length="121" mass="13855">PQDRDQGVKVPPTVREDQVRDHLRNLNIHKSMESDEMHPRVLRELADVVAKPLSMISERSWQSGEVLGDWKKGNTAPIFQKGRKEDPRNYQPVSLTSVPGKIMEQILLEAVLRHVGDREVI</sequence>
<dbReference type="AlphaFoldDB" id="A0A091H733"/>
<evidence type="ECO:0000313" key="2">
    <source>
        <dbReference type="Proteomes" id="UP000054064"/>
    </source>
</evidence>
<proteinExistence type="predicted"/>
<evidence type="ECO:0008006" key="3">
    <source>
        <dbReference type="Google" id="ProtNLM"/>
    </source>
</evidence>
<dbReference type="GO" id="GO:0061343">
    <property type="term" value="P:cell adhesion involved in heart morphogenesis"/>
    <property type="evidence" value="ECO:0007669"/>
    <property type="project" value="TreeGrafter"/>
</dbReference>
<protein>
    <recommendedName>
        <fullName evidence="3">RNA-directed DNA polymerase from mobile element jockey</fullName>
    </recommendedName>
</protein>
<name>A0A091H733_BUCRH</name>
<reference evidence="1 2" key="1">
    <citation type="submission" date="2014-04" db="EMBL/GenBank/DDBJ databases">
        <title>Genome evolution of avian class.</title>
        <authorList>
            <person name="Zhang G."/>
            <person name="Li C."/>
        </authorList>
    </citation>
    <scope>NUCLEOTIDE SEQUENCE [LARGE SCALE GENOMIC DNA]</scope>
    <source>
        <strain evidence="1">BGI_N320</strain>
    </source>
</reference>
<dbReference type="Proteomes" id="UP000054064">
    <property type="component" value="Unassembled WGS sequence"/>
</dbReference>
<dbReference type="PANTHER" id="PTHR33395:SF22">
    <property type="entry name" value="REVERSE TRANSCRIPTASE DOMAIN-CONTAINING PROTEIN"/>
    <property type="match status" value="1"/>
</dbReference>
<feature type="non-terminal residue" evidence="1">
    <location>
        <position position="1"/>
    </location>
</feature>
<dbReference type="EMBL" id="KL527405">
    <property type="protein sequence ID" value="KFO91661.1"/>
    <property type="molecule type" value="Genomic_DNA"/>
</dbReference>
<dbReference type="GO" id="GO:0007508">
    <property type="term" value="P:larval heart development"/>
    <property type="evidence" value="ECO:0007669"/>
    <property type="project" value="TreeGrafter"/>
</dbReference>
<evidence type="ECO:0000313" key="1">
    <source>
        <dbReference type="EMBL" id="KFO91661.1"/>
    </source>
</evidence>
<gene>
    <name evidence="1" type="ORF">N320_04086</name>
</gene>
<keyword evidence="2" id="KW-1185">Reference proteome</keyword>
<feature type="non-terminal residue" evidence="1">
    <location>
        <position position="121"/>
    </location>
</feature>
<dbReference type="GO" id="GO:0031012">
    <property type="term" value="C:extracellular matrix"/>
    <property type="evidence" value="ECO:0007669"/>
    <property type="project" value="TreeGrafter"/>
</dbReference>
<accession>A0A091H733</accession>
<dbReference type="PANTHER" id="PTHR33395">
    <property type="entry name" value="TRANSCRIPTASE, PUTATIVE-RELATED-RELATED"/>
    <property type="match status" value="1"/>
</dbReference>